<evidence type="ECO:0000313" key="5">
    <source>
        <dbReference type="Proteomes" id="UP000241890"/>
    </source>
</evidence>
<dbReference type="Gene3D" id="3.30.420.40">
    <property type="match status" value="2"/>
</dbReference>
<dbReference type="InterPro" id="IPR004000">
    <property type="entry name" value="Actin"/>
</dbReference>
<reference evidence="4 5" key="1">
    <citation type="submission" date="2017-12" db="EMBL/GenBank/DDBJ databases">
        <title>Sequencing, de novo assembly and annotation of complete genome of a new Thraustochytrid species, strain FCC1311.</title>
        <authorList>
            <person name="Sedici K."/>
            <person name="Godart F."/>
            <person name="Aiese Cigliano R."/>
            <person name="Sanseverino W."/>
            <person name="Barakat M."/>
            <person name="Ortet P."/>
            <person name="Marechal E."/>
            <person name="Cagnac O."/>
            <person name="Amato A."/>
        </authorList>
    </citation>
    <scope>NUCLEOTIDE SEQUENCE [LARGE SCALE GENOMIC DNA]</scope>
</reference>
<dbReference type="OrthoDB" id="6220758at2759"/>
<comment type="similarity">
    <text evidence="2">Belongs to the actin family.</text>
</comment>
<dbReference type="InterPro" id="IPR043129">
    <property type="entry name" value="ATPase_NBD"/>
</dbReference>
<organism evidence="4 5">
    <name type="scientific">Hondaea fermentalgiana</name>
    <dbReference type="NCBI Taxonomy" id="2315210"/>
    <lineage>
        <taxon>Eukaryota</taxon>
        <taxon>Sar</taxon>
        <taxon>Stramenopiles</taxon>
        <taxon>Bigyra</taxon>
        <taxon>Labyrinthulomycetes</taxon>
        <taxon>Thraustochytrida</taxon>
        <taxon>Thraustochytriidae</taxon>
        <taxon>Hondaea</taxon>
    </lineage>
</organism>
<accession>A0A2R5FZA8</accession>
<dbReference type="InParanoid" id="A0A2R5FZA8"/>
<keyword evidence="5" id="KW-1185">Reference proteome</keyword>
<feature type="compositionally biased region" description="Basic and acidic residues" evidence="3">
    <location>
        <begin position="47"/>
        <end position="60"/>
    </location>
</feature>
<dbReference type="AlphaFoldDB" id="A0A2R5FZA8"/>
<name>A0A2R5FZA8_9STRA</name>
<evidence type="ECO:0000256" key="1">
    <source>
        <dbReference type="ARBA" id="ARBA00049360"/>
    </source>
</evidence>
<proteinExistence type="inferred from homology"/>
<dbReference type="Pfam" id="PF00022">
    <property type="entry name" value="Actin"/>
    <property type="match status" value="1"/>
</dbReference>
<dbReference type="SUPFAM" id="SSF53067">
    <property type="entry name" value="Actin-like ATPase domain"/>
    <property type="match status" value="2"/>
</dbReference>
<dbReference type="Gene3D" id="3.90.640.10">
    <property type="entry name" value="Actin, Chain A, domain 4"/>
    <property type="match status" value="1"/>
</dbReference>
<sequence length="450" mass="49676">MWLVIDNGGHAVKSGLPDAMRTAATEAHKAALEHARQQPKGPGPVDGNDRQQQADEEKRELAAAALRRAADSTVLTVPNCTARGKKDTRGGAVLVGQDTEKPPSDNEDVAGRLLFTRSLERGYLINLDTQQLVWEQTIERFDLSGAVTGLVLTTPAFVPQEIQTATEDLVRSNLGIKRLLTVHPAQLAARDADAGPFCIVVDAGFSFTHVVPLMDGRVFEQAVRRIDVGGKLLTNYLRELVSYGQVNLQDETQIVDVMKRQICYVSTNIDADLAALALLERQPGLPVRERIPLVDRHALEARFTRRYVLPDFQTIMEGYPLPPNTEPEEVLHLRDQMLALRGECFMVPELLFEPSNLGMRQAGLVQVIQDVVDLCPRELRPILRKNILLTGGSTLFPNFAKRLSNDLGDAYNVRHVPDPIRGVCMAGRHFAPAEVEQDQQTQNQPSAVGS</sequence>
<comment type="catalytic activity">
    <reaction evidence="1">
        <text>ATP + H2O = ADP + phosphate + H(+)</text>
        <dbReference type="Rhea" id="RHEA:13065"/>
        <dbReference type="ChEBI" id="CHEBI:15377"/>
        <dbReference type="ChEBI" id="CHEBI:15378"/>
        <dbReference type="ChEBI" id="CHEBI:30616"/>
        <dbReference type="ChEBI" id="CHEBI:43474"/>
        <dbReference type="ChEBI" id="CHEBI:456216"/>
    </reaction>
</comment>
<feature type="region of interest" description="Disordered" evidence="3">
    <location>
        <begin position="24"/>
        <end position="60"/>
    </location>
</feature>
<evidence type="ECO:0000256" key="3">
    <source>
        <dbReference type="SAM" id="MobiDB-lite"/>
    </source>
</evidence>
<feature type="compositionally biased region" description="Basic and acidic residues" evidence="3">
    <location>
        <begin position="26"/>
        <end position="36"/>
    </location>
</feature>
<gene>
    <name evidence="4" type="ORF">FCC1311_003002</name>
</gene>
<evidence type="ECO:0000313" key="4">
    <source>
        <dbReference type="EMBL" id="GBG24082.1"/>
    </source>
</evidence>
<dbReference type="EMBL" id="BEYU01000003">
    <property type="protein sequence ID" value="GBG24082.1"/>
    <property type="molecule type" value="Genomic_DNA"/>
</dbReference>
<dbReference type="SMART" id="SM00268">
    <property type="entry name" value="ACTIN"/>
    <property type="match status" value="1"/>
</dbReference>
<dbReference type="PANTHER" id="PTHR11937">
    <property type="entry name" value="ACTIN"/>
    <property type="match status" value="1"/>
</dbReference>
<comment type="caution">
    <text evidence="4">The sequence shown here is derived from an EMBL/GenBank/DDBJ whole genome shotgun (WGS) entry which is preliminary data.</text>
</comment>
<protein>
    <submittedName>
        <fullName evidence="4">Actin-related protein 6</fullName>
    </submittedName>
</protein>
<dbReference type="Proteomes" id="UP000241890">
    <property type="component" value="Unassembled WGS sequence"/>
</dbReference>
<evidence type="ECO:0000256" key="2">
    <source>
        <dbReference type="RuleBase" id="RU000487"/>
    </source>
</evidence>